<evidence type="ECO:0000256" key="1">
    <source>
        <dbReference type="ARBA" id="ARBA00009627"/>
    </source>
</evidence>
<name>A0A397GTL4_9GLOM</name>
<dbReference type="GO" id="GO:0043161">
    <property type="term" value="P:proteasome-mediated ubiquitin-dependent protein catabolic process"/>
    <property type="evidence" value="ECO:0007669"/>
    <property type="project" value="TreeGrafter"/>
</dbReference>
<dbReference type="GO" id="GO:0005634">
    <property type="term" value="C:nucleus"/>
    <property type="evidence" value="ECO:0007669"/>
    <property type="project" value="TreeGrafter"/>
</dbReference>
<accession>A0A397GTL4</accession>
<feature type="domain" description="PCI" evidence="3">
    <location>
        <begin position="81"/>
        <end position="254"/>
    </location>
</feature>
<dbReference type="GO" id="GO:0008541">
    <property type="term" value="C:proteasome regulatory particle, lid subcomplex"/>
    <property type="evidence" value="ECO:0007669"/>
    <property type="project" value="TreeGrafter"/>
</dbReference>
<dbReference type="PANTHER" id="PTHR12387:SF0">
    <property type="entry name" value="26S PROTEASOME NON-ATPASE REGULATORY SUBUNIT 8"/>
    <property type="match status" value="1"/>
</dbReference>
<evidence type="ECO:0000313" key="5">
    <source>
        <dbReference type="Proteomes" id="UP000266861"/>
    </source>
</evidence>
<dbReference type="AlphaFoldDB" id="A0A397GTL4"/>
<dbReference type="EMBL" id="PQFF01000399">
    <property type="protein sequence ID" value="RHZ52776.1"/>
    <property type="molecule type" value="Genomic_DNA"/>
</dbReference>
<keyword evidence="2" id="KW-0647">Proteasome</keyword>
<dbReference type="PANTHER" id="PTHR12387">
    <property type="entry name" value="26S PROTEASOME NON-ATPASE REGULATORY SUBUNIT 8"/>
    <property type="match status" value="1"/>
</dbReference>
<dbReference type="GO" id="GO:0005829">
    <property type="term" value="C:cytosol"/>
    <property type="evidence" value="ECO:0007669"/>
    <property type="project" value="TreeGrafter"/>
</dbReference>
<evidence type="ECO:0000256" key="2">
    <source>
        <dbReference type="ARBA" id="ARBA00022942"/>
    </source>
</evidence>
<protein>
    <recommendedName>
        <fullName evidence="3">PCI domain-containing protein</fullName>
    </recommendedName>
</protein>
<dbReference type="FunFam" id="1.25.40.990:FF:000001">
    <property type="entry name" value="26S proteasome non-ATPase regulatory subunit"/>
    <property type="match status" value="1"/>
</dbReference>
<evidence type="ECO:0000259" key="3">
    <source>
        <dbReference type="PROSITE" id="PS50250"/>
    </source>
</evidence>
<comment type="caution">
    <text evidence="4">The sequence shown here is derived from an EMBL/GenBank/DDBJ whole genome shotgun (WGS) entry which is preliminary data.</text>
</comment>
<reference evidence="4 5" key="1">
    <citation type="submission" date="2018-08" db="EMBL/GenBank/DDBJ databases">
        <title>Genome and evolution of the arbuscular mycorrhizal fungus Diversispora epigaea (formerly Glomus versiforme) and its bacterial endosymbionts.</title>
        <authorList>
            <person name="Sun X."/>
            <person name="Fei Z."/>
            <person name="Harrison M."/>
        </authorList>
    </citation>
    <scope>NUCLEOTIDE SEQUENCE [LARGE SCALE GENOMIC DNA]</scope>
    <source>
        <strain evidence="4 5">IT104</strain>
    </source>
</reference>
<dbReference type="InterPro" id="IPR033464">
    <property type="entry name" value="CSN8_PSD8_EIF3K"/>
</dbReference>
<dbReference type="Proteomes" id="UP000266861">
    <property type="component" value="Unassembled WGS sequence"/>
</dbReference>
<keyword evidence="5" id="KW-1185">Reference proteome</keyword>
<comment type="similarity">
    <text evidence="1">Belongs to the proteasome subunit S14 family.</text>
</comment>
<dbReference type="InterPro" id="IPR006746">
    <property type="entry name" value="26S_Psome_Rpn12"/>
</dbReference>
<dbReference type="InterPro" id="IPR000717">
    <property type="entry name" value="PCI_dom"/>
</dbReference>
<sequence length="269" mass="30970">MSTSSRLQEASQLYNTLEKEFASPKADFTKCATYLAKLKIALSEMNLLLPEGEITNVGELLIARNILEIGALWSVRVKDIPSFERYIAQLNTYYTDYSSLLPQSQQMYPLTGLNLLRLLSQNRIAEFHTALENIEPELLLENPYIKHPVHLEQYLMEGSYNKVWNSREQVPAPDYLFFIDILMRTIRNEIASCSEKAYTSLPLADAATLLFFNNNLHEVLTFASERGWNVIPAEKKIYFATKDDEKVEIPHDTIIRQALNYARELEQIV</sequence>
<dbReference type="OrthoDB" id="8775810at2759"/>
<proteinExistence type="inferred from homology"/>
<dbReference type="STRING" id="1348612.A0A397GTL4"/>
<evidence type="ECO:0000313" key="4">
    <source>
        <dbReference type="EMBL" id="RHZ52776.1"/>
    </source>
</evidence>
<organism evidence="4 5">
    <name type="scientific">Diversispora epigaea</name>
    <dbReference type="NCBI Taxonomy" id="1348612"/>
    <lineage>
        <taxon>Eukaryota</taxon>
        <taxon>Fungi</taxon>
        <taxon>Fungi incertae sedis</taxon>
        <taxon>Mucoromycota</taxon>
        <taxon>Glomeromycotina</taxon>
        <taxon>Glomeromycetes</taxon>
        <taxon>Diversisporales</taxon>
        <taxon>Diversisporaceae</taxon>
        <taxon>Diversispora</taxon>
    </lineage>
</organism>
<dbReference type="Gene3D" id="1.25.40.990">
    <property type="match status" value="1"/>
</dbReference>
<dbReference type="PROSITE" id="PS50250">
    <property type="entry name" value="PCI"/>
    <property type="match status" value="1"/>
</dbReference>
<gene>
    <name evidence="4" type="ORF">Glove_457g67</name>
</gene>
<dbReference type="Pfam" id="PF10075">
    <property type="entry name" value="CSN8_PSD8_EIF3K"/>
    <property type="match status" value="1"/>
</dbReference>